<evidence type="ECO:0000313" key="9">
    <source>
        <dbReference type="Proteomes" id="UP000283255"/>
    </source>
</evidence>
<dbReference type="RefSeq" id="WP_119912366.1">
    <property type="nucleotide sequence ID" value="NZ_QZCH01000040.1"/>
</dbReference>
<dbReference type="GO" id="GO:0004519">
    <property type="term" value="F:endonuclease activity"/>
    <property type="evidence" value="ECO:0007669"/>
    <property type="project" value="UniProtKB-KW"/>
</dbReference>
<gene>
    <name evidence="8" type="ORF">D1Z90_18935</name>
</gene>
<evidence type="ECO:0000256" key="7">
    <source>
        <dbReference type="SAM" id="SignalP"/>
    </source>
</evidence>
<dbReference type="InterPro" id="IPR008947">
    <property type="entry name" value="PLipase_C/P1_nuclease_dom_sf"/>
</dbReference>
<organism evidence="8 9">
    <name type="scientific">Motilimonas pumila</name>
    <dbReference type="NCBI Taxonomy" id="2303987"/>
    <lineage>
        <taxon>Bacteria</taxon>
        <taxon>Pseudomonadati</taxon>
        <taxon>Pseudomonadota</taxon>
        <taxon>Gammaproteobacteria</taxon>
        <taxon>Alteromonadales</taxon>
        <taxon>Alteromonadales genera incertae sedis</taxon>
        <taxon>Motilimonas</taxon>
    </lineage>
</organism>
<protein>
    <recommendedName>
        <fullName evidence="10">S1/P1 Nuclease</fullName>
    </recommendedName>
</protein>
<dbReference type="GO" id="GO:0003676">
    <property type="term" value="F:nucleic acid binding"/>
    <property type="evidence" value="ECO:0007669"/>
    <property type="project" value="InterPro"/>
</dbReference>
<evidence type="ECO:0000256" key="6">
    <source>
        <dbReference type="ARBA" id="ARBA00023180"/>
    </source>
</evidence>
<sequence>MRAFVAISGLLLSSQAFAWNDASHVIINEIAYQSVNASTQQILDTQASAALAHFSTEELQKIREKYQGVSDFALIPLIPEMEKLTSIGEVFELYAENVPSWAELYKEVSLNDWHALTHSVNDDGCELPTQTTLLDGIKEMPNVYRTAQSPAEQGLALAYLSHLTADLHQPLNNFTKTEEVNGQCVSDNNGKDYCLENIDANQQCPIDASLYHYWNSGMNTINDADDVKQYADKLLILFPQSRSRNLEWSPQSWSQEHIKLADFIYSSLENSAPSPAYKRLGLRISQKRIAIAGYRLAIKIEELQAKK</sequence>
<keyword evidence="6" id="KW-0325">Glycoprotein</keyword>
<dbReference type="PANTHER" id="PTHR33146:SF10">
    <property type="entry name" value="STRAND-SPECIFIC NUCLEASE, PUTATIVE-RELATED"/>
    <property type="match status" value="1"/>
</dbReference>
<dbReference type="Pfam" id="PF02265">
    <property type="entry name" value="S1-P1_nuclease"/>
    <property type="match status" value="1"/>
</dbReference>
<dbReference type="PANTHER" id="PTHR33146">
    <property type="entry name" value="ENDONUCLEASE 4"/>
    <property type="match status" value="1"/>
</dbReference>
<evidence type="ECO:0000313" key="8">
    <source>
        <dbReference type="EMBL" id="RJG38590.1"/>
    </source>
</evidence>
<keyword evidence="2" id="KW-0479">Metal-binding</keyword>
<evidence type="ECO:0008006" key="10">
    <source>
        <dbReference type="Google" id="ProtNLM"/>
    </source>
</evidence>
<keyword evidence="7" id="KW-0732">Signal</keyword>
<feature type="signal peptide" evidence="7">
    <location>
        <begin position="1"/>
        <end position="18"/>
    </location>
</feature>
<reference evidence="8 9" key="2">
    <citation type="submission" date="2019-01" db="EMBL/GenBank/DDBJ databases">
        <title>Motilimonas pumilus sp. nov., isolated from the gut of sea cucumber (Apostichopus japonicus).</title>
        <authorList>
            <person name="Wang F.-Q."/>
            <person name="Ren L.-H."/>
            <person name="Lin Y.-W."/>
            <person name="Sun G.-H."/>
            <person name="Du Z.-J."/>
            <person name="Zhao J.-X."/>
            <person name="Liu X.-J."/>
            <person name="Liu L.-J."/>
        </authorList>
    </citation>
    <scope>NUCLEOTIDE SEQUENCE [LARGE SCALE GENOMIC DNA]</scope>
    <source>
        <strain evidence="8 9">PLHSC7-2</strain>
    </source>
</reference>
<accession>A0A418Y9X2</accession>
<dbReference type="Gene3D" id="1.10.575.10">
    <property type="entry name" value="P1 Nuclease"/>
    <property type="match status" value="1"/>
</dbReference>
<dbReference type="SUPFAM" id="SSF48537">
    <property type="entry name" value="Phospholipase C/P1 nuclease"/>
    <property type="match status" value="1"/>
</dbReference>
<dbReference type="GO" id="GO:0046872">
    <property type="term" value="F:metal ion binding"/>
    <property type="evidence" value="ECO:0007669"/>
    <property type="project" value="UniProtKB-KW"/>
</dbReference>
<dbReference type="GO" id="GO:0016788">
    <property type="term" value="F:hydrolase activity, acting on ester bonds"/>
    <property type="evidence" value="ECO:0007669"/>
    <property type="project" value="InterPro"/>
</dbReference>
<proteinExistence type="predicted"/>
<keyword evidence="3" id="KW-0255">Endonuclease</keyword>
<dbReference type="OrthoDB" id="267579at2"/>
<keyword evidence="4" id="KW-0378">Hydrolase</keyword>
<keyword evidence="9" id="KW-1185">Reference proteome</keyword>
<dbReference type="AlphaFoldDB" id="A0A418Y9X2"/>
<dbReference type="Proteomes" id="UP000283255">
    <property type="component" value="Unassembled WGS sequence"/>
</dbReference>
<evidence type="ECO:0000256" key="5">
    <source>
        <dbReference type="ARBA" id="ARBA00023157"/>
    </source>
</evidence>
<evidence type="ECO:0000256" key="1">
    <source>
        <dbReference type="ARBA" id="ARBA00022722"/>
    </source>
</evidence>
<dbReference type="InterPro" id="IPR003154">
    <property type="entry name" value="S1/P1nuclease"/>
</dbReference>
<keyword evidence="1" id="KW-0540">Nuclease</keyword>
<dbReference type="GO" id="GO:0006308">
    <property type="term" value="P:DNA catabolic process"/>
    <property type="evidence" value="ECO:0007669"/>
    <property type="project" value="InterPro"/>
</dbReference>
<comment type="caution">
    <text evidence="8">The sequence shown here is derived from an EMBL/GenBank/DDBJ whole genome shotgun (WGS) entry which is preliminary data.</text>
</comment>
<feature type="chain" id="PRO_5019383937" description="S1/P1 Nuclease" evidence="7">
    <location>
        <begin position="19"/>
        <end position="307"/>
    </location>
</feature>
<keyword evidence="5" id="KW-1015">Disulfide bond</keyword>
<evidence type="ECO:0000256" key="4">
    <source>
        <dbReference type="ARBA" id="ARBA00022801"/>
    </source>
</evidence>
<evidence type="ECO:0000256" key="3">
    <source>
        <dbReference type="ARBA" id="ARBA00022759"/>
    </source>
</evidence>
<dbReference type="EMBL" id="QZCH01000040">
    <property type="protein sequence ID" value="RJG38590.1"/>
    <property type="molecule type" value="Genomic_DNA"/>
</dbReference>
<name>A0A418Y9X2_9GAMM</name>
<evidence type="ECO:0000256" key="2">
    <source>
        <dbReference type="ARBA" id="ARBA00022723"/>
    </source>
</evidence>
<reference evidence="8 9" key="1">
    <citation type="submission" date="2018-09" db="EMBL/GenBank/DDBJ databases">
        <authorList>
            <person name="Wang F."/>
        </authorList>
    </citation>
    <scope>NUCLEOTIDE SEQUENCE [LARGE SCALE GENOMIC DNA]</scope>
    <source>
        <strain evidence="8 9">PLHSC7-2</strain>
    </source>
</reference>